<dbReference type="OrthoDB" id="3440363at2759"/>
<dbReference type="Proteomes" id="UP000258309">
    <property type="component" value="Unassembled WGS sequence"/>
</dbReference>
<evidence type="ECO:0000313" key="1">
    <source>
        <dbReference type="EMBL" id="RFU24058.1"/>
    </source>
</evidence>
<name>A0A3E2GSR7_SCYLI</name>
<protein>
    <recommendedName>
        <fullName evidence="3">HTH CENPB-type domain-containing protein</fullName>
    </recommendedName>
</protein>
<evidence type="ECO:0008006" key="3">
    <source>
        <dbReference type="Google" id="ProtNLM"/>
    </source>
</evidence>
<feature type="non-terminal residue" evidence="1">
    <location>
        <position position="1"/>
    </location>
</feature>
<dbReference type="AlphaFoldDB" id="A0A3E2GSR7"/>
<feature type="non-terminal residue" evidence="1">
    <location>
        <position position="192"/>
    </location>
</feature>
<dbReference type="EMBL" id="NCSJ02000522">
    <property type="protein sequence ID" value="RFU24058.1"/>
    <property type="molecule type" value="Genomic_DNA"/>
</dbReference>
<accession>A0A3E2GSR7</accession>
<organism evidence="1 2">
    <name type="scientific">Scytalidium lignicola</name>
    <name type="common">Hyphomycete</name>
    <dbReference type="NCBI Taxonomy" id="5539"/>
    <lineage>
        <taxon>Eukaryota</taxon>
        <taxon>Fungi</taxon>
        <taxon>Dikarya</taxon>
        <taxon>Ascomycota</taxon>
        <taxon>Pezizomycotina</taxon>
        <taxon>Leotiomycetes</taxon>
        <taxon>Leotiomycetes incertae sedis</taxon>
        <taxon>Scytalidium</taxon>
    </lineage>
</organism>
<evidence type="ECO:0000313" key="2">
    <source>
        <dbReference type="Proteomes" id="UP000258309"/>
    </source>
</evidence>
<reference evidence="1 2" key="1">
    <citation type="submission" date="2018-05" db="EMBL/GenBank/DDBJ databases">
        <title>Draft genome sequence of Scytalidium lignicola DSM 105466, a ubiquitous saprotrophic fungus.</title>
        <authorList>
            <person name="Buettner E."/>
            <person name="Gebauer A.M."/>
            <person name="Hofrichter M."/>
            <person name="Liers C."/>
            <person name="Kellner H."/>
        </authorList>
    </citation>
    <scope>NUCLEOTIDE SEQUENCE [LARGE SCALE GENOMIC DNA]</scope>
    <source>
        <strain evidence="1 2">DSM 105466</strain>
    </source>
</reference>
<proteinExistence type="predicted"/>
<sequence length="192" mass="22557">MQPSQPVTPVKERLLEAKQWLIDNPQESQSVAAKIFKVNQSTLAMSIQREKRRPKQRESQNKMLTASQEQAVHSFIKLYLENRQAPTKEIVFGAICKIRKNHGDSPPSKSWFTEWWTGQPGLHKIKTKAMAQNRITAQDEDDIQVWFQKYRTALEKYEIEQHNLYNFDKWLSDWVPQRSGSARSNCWLVRQS</sequence>
<gene>
    <name evidence="1" type="ORF">B7463_g12283</name>
</gene>
<comment type="caution">
    <text evidence="1">The sequence shown here is derived from an EMBL/GenBank/DDBJ whole genome shotgun (WGS) entry which is preliminary data.</text>
</comment>
<keyword evidence="2" id="KW-1185">Reference proteome</keyword>